<proteinExistence type="predicted"/>
<dbReference type="PANTHER" id="PTHR33840:SF1">
    <property type="entry name" value="TLE1 PHOSPHOLIPASE DOMAIN-CONTAINING PROTEIN"/>
    <property type="match status" value="1"/>
</dbReference>
<feature type="domain" description="T6SS Phospholipase effector Tle1-like catalytic" evidence="1">
    <location>
        <begin position="51"/>
        <end position="171"/>
    </location>
</feature>
<dbReference type="InterPro" id="IPR018712">
    <property type="entry name" value="Tle1-like_cat"/>
</dbReference>
<comment type="caution">
    <text evidence="2">The sequence shown here is derived from an EMBL/GenBank/DDBJ whole genome shotgun (WGS) entry which is preliminary data.</text>
</comment>
<sequence length="456" mass="49615">MGGQRHPDGVETVPVTPEQLTAFDRAREMLAQSVAPILVREDSGTDRMFLAAFDGTGNSMKKDAPANHTNVALIYQQVLHRNRDGVGHIRAGYVEGVGTQGGLSGLRDLASGRTYQARLEDMYLQFIVQAKNWMDANPQADIRVCAIGFSRGAEQAVGFTRMVEGRGIQDPDGARVSRDRDGMIQRIEFTAPPLREPGSVVQAIGLFDPVGTGVPRQHDRRPPPSVVSGLQLTALHERRNLFQGTQVADPGITMDGRFTNLALPGAHSDVGGGYLQHGLSVRSGNLMIDYLNALSDRPFLAKRPEPDDPALNVIHRSEQHQVFYRTSRYDGRGGRVHQEELAPPPLCAIDCRDAEPRNEAMAAALEWRRVPIGPVPGAPAQAAATTVVPERLPGLDRLLEAALRDDAAAIRRFSLDLLDGPAGQAWLAEGEARLQGRGWLPDDATQRMPAVLEPQC</sequence>
<organism evidence="2 3">
    <name type="scientific">Luteimonas wenzhouensis</name>
    <dbReference type="NCBI Taxonomy" id="2599615"/>
    <lineage>
        <taxon>Bacteria</taxon>
        <taxon>Pseudomonadati</taxon>
        <taxon>Pseudomonadota</taxon>
        <taxon>Gammaproteobacteria</taxon>
        <taxon>Lysobacterales</taxon>
        <taxon>Lysobacteraceae</taxon>
        <taxon>Luteimonas</taxon>
    </lineage>
</organism>
<protein>
    <submittedName>
        <fullName evidence="2">DUF2235 domain-containing protein</fullName>
    </submittedName>
</protein>
<dbReference type="PANTHER" id="PTHR33840">
    <property type="match status" value="1"/>
</dbReference>
<evidence type="ECO:0000313" key="2">
    <source>
        <dbReference type="EMBL" id="TWT17961.1"/>
    </source>
</evidence>
<dbReference type="AlphaFoldDB" id="A0A5C5TUV4"/>
<accession>A0A5C5TUV4</accession>
<dbReference type="Proteomes" id="UP000315949">
    <property type="component" value="Unassembled WGS sequence"/>
</dbReference>
<evidence type="ECO:0000313" key="3">
    <source>
        <dbReference type="Proteomes" id="UP000315949"/>
    </source>
</evidence>
<dbReference type="RefSeq" id="WP_146313081.1">
    <property type="nucleotide sequence ID" value="NZ_VOHE01000006.1"/>
</dbReference>
<evidence type="ECO:0000259" key="1">
    <source>
        <dbReference type="Pfam" id="PF09994"/>
    </source>
</evidence>
<name>A0A5C5TUV4_9GAMM</name>
<feature type="domain" description="T6SS Phospholipase effector Tle1-like catalytic" evidence="1">
    <location>
        <begin position="196"/>
        <end position="279"/>
    </location>
</feature>
<gene>
    <name evidence="2" type="ORF">FQY79_11655</name>
</gene>
<keyword evidence="3" id="KW-1185">Reference proteome</keyword>
<dbReference type="EMBL" id="VOHE01000006">
    <property type="protein sequence ID" value="TWT17961.1"/>
    <property type="molecule type" value="Genomic_DNA"/>
</dbReference>
<dbReference type="OrthoDB" id="5952792at2"/>
<dbReference type="Pfam" id="PF09994">
    <property type="entry name" value="T6SS_Tle1-like_cat"/>
    <property type="match status" value="2"/>
</dbReference>
<reference evidence="2 3" key="1">
    <citation type="submission" date="2019-07" db="EMBL/GenBank/DDBJ databases">
        <title>Luteimonas sp. YD-1 nov., isolated from acidic soil.</title>
        <authorList>
            <person name="Zhou J."/>
        </authorList>
    </citation>
    <scope>NUCLEOTIDE SEQUENCE [LARGE SCALE GENOMIC DNA]</scope>
    <source>
        <strain evidence="2 3">YD-1</strain>
    </source>
</reference>